<dbReference type="GO" id="GO:0070941">
    <property type="term" value="P:eisosome assembly"/>
    <property type="evidence" value="ECO:0007669"/>
    <property type="project" value="UniProtKB-ARBA"/>
</dbReference>
<dbReference type="InterPro" id="IPR011009">
    <property type="entry name" value="Kinase-like_dom_sf"/>
</dbReference>
<dbReference type="Gene3D" id="1.10.510.10">
    <property type="entry name" value="Transferase(Phosphotransferase) domain 1"/>
    <property type="match status" value="1"/>
</dbReference>
<keyword evidence="4" id="KW-0597">Phosphoprotein</keyword>
<keyword evidence="9" id="KW-0746">Sphingolipid metabolism</keyword>
<evidence type="ECO:0000256" key="11">
    <source>
        <dbReference type="ARBA" id="ARBA00048679"/>
    </source>
</evidence>
<feature type="binding site" evidence="12">
    <location>
        <position position="392"/>
    </location>
    <ligand>
        <name>ATP</name>
        <dbReference type="ChEBI" id="CHEBI:30616"/>
    </ligand>
</feature>
<keyword evidence="7 16" id="KW-0418">Kinase</keyword>
<gene>
    <name evidence="16" type="ORF">SCODWIG_02572</name>
</gene>
<evidence type="ECO:0000256" key="5">
    <source>
        <dbReference type="ARBA" id="ARBA00022679"/>
    </source>
</evidence>
<evidence type="ECO:0000256" key="13">
    <source>
        <dbReference type="SAM" id="MobiDB-lite"/>
    </source>
</evidence>
<dbReference type="InterPro" id="IPR017441">
    <property type="entry name" value="Protein_kinase_ATP_BS"/>
</dbReference>
<dbReference type="InterPro" id="IPR017892">
    <property type="entry name" value="Pkinase_C"/>
</dbReference>
<dbReference type="Proteomes" id="UP000262825">
    <property type="component" value="Unassembled WGS sequence"/>
</dbReference>
<evidence type="ECO:0000256" key="3">
    <source>
        <dbReference type="ARBA" id="ARBA00022527"/>
    </source>
</evidence>
<keyword evidence="8 12" id="KW-0067">ATP-binding</keyword>
<accession>A0A376B861</accession>
<dbReference type="PROSITE" id="PS00107">
    <property type="entry name" value="PROTEIN_KINASE_ATP"/>
    <property type="match status" value="1"/>
</dbReference>
<sequence length="692" mass="78733">MLSVLKLKKRLSTNSINSVQSDSSNTTIRERSDTESGTDLGTLGTNSVFSSTNTIIQCTNNTLLLPNNTDVRIGSTNSSIGSSNLIKTLKDISPFQSYNSINTKNNKNNDNIALVISKPSDEPLEVNKHEKKRPPLKSDNRFPRNNTDTTTSDDTIKNQNTNTSVAGILNLKIYSGNNIKLPQEIKYDTDTIAQFLSINNQTELLKKFKQKHFLETNEIETENINITGSNLTKYLPCALLNTNLIFLTIECDGTIATITPVSGVLYKPLFNKLSSFDINKQIDTIKIDVYCRDLISREKNYNGITLLDSFEIPLNLNFEYVKNTVRLYNHKWLKFQYGKINISMDFTPQKTGRLCIDDFDLLKVIGKGSFGKVMQVRKKDTNKIYALKAIRKTKFINNKSEIQHILAERTILAMINNPFIVSLKFSFQSKDKLYLVLPFIPGGELFYHLSKCGRFSTARSRFYIAELLCAIEGLHKMDVIYRDLKPENVLLDHQGHIALCDFGLCKLNMKDDSKTNTFCGTSEYLAPELILRESYTKIVDWWTLGVVLYEMLIGQSPYHDENVSIMYKRILNDPLKFEDPISTRNIKINEDAKDLIIKLLNRNPLERLGCKNGAQDIKSHAFFKNIDWDLLIKRKYIPPFVPNCGTDDNSTGLLNFDSEFTMQKPVDSLVENSIELTQSIQEEFGGWTYAGK</sequence>
<dbReference type="PROSITE" id="PS50011">
    <property type="entry name" value="PROTEIN_KINASE_DOM"/>
    <property type="match status" value="1"/>
</dbReference>
<proteinExistence type="inferred from homology"/>
<dbReference type="GO" id="GO:0016020">
    <property type="term" value="C:membrane"/>
    <property type="evidence" value="ECO:0007669"/>
    <property type="project" value="GOC"/>
</dbReference>
<evidence type="ECO:0000256" key="1">
    <source>
        <dbReference type="ARBA" id="ARBA00006935"/>
    </source>
</evidence>
<comment type="catalytic activity">
    <reaction evidence="11">
        <text>L-seryl-[protein] + ATP = O-phospho-L-seryl-[protein] + ADP + H(+)</text>
        <dbReference type="Rhea" id="RHEA:17989"/>
        <dbReference type="Rhea" id="RHEA-COMP:9863"/>
        <dbReference type="Rhea" id="RHEA-COMP:11604"/>
        <dbReference type="ChEBI" id="CHEBI:15378"/>
        <dbReference type="ChEBI" id="CHEBI:29999"/>
        <dbReference type="ChEBI" id="CHEBI:30616"/>
        <dbReference type="ChEBI" id="CHEBI:83421"/>
        <dbReference type="ChEBI" id="CHEBI:456216"/>
        <dbReference type="EC" id="2.7.11.1"/>
    </reaction>
</comment>
<evidence type="ECO:0000256" key="2">
    <source>
        <dbReference type="ARBA" id="ARBA00012513"/>
    </source>
</evidence>
<dbReference type="GO" id="GO:0006665">
    <property type="term" value="P:sphingolipid metabolic process"/>
    <property type="evidence" value="ECO:0007669"/>
    <property type="project" value="UniProtKB-KW"/>
</dbReference>
<dbReference type="EMBL" id="UFAJ01000461">
    <property type="protein sequence ID" value="SSD60811.1"/>
    <property type="molecule type" value="Genomic_DNA"/>
</dbReference>
<dbReference type="FunFam" id="1.10.510.10:FF:000008">
    <property type="entry name" value="Non-specific serine/threonine protein kinase"/>
    <property type="match status" value="1"/>
</dbReference>
<protein>
    <recommendedName>
        <fullName evidence="2">non-specific serine/threonine protein kinase</fullName>
        <ecNumber evidence="2">2.7.11.1</ecNumber>
    </recommendedName>
</protein>
<dbReference type="PANTHER" id="PTHR24351">
    <property type="entry name" value="RIBOSOMAL PROTEIN S6 KINASE"/>
    <property type="match status" value="1"/>
</dbReference>
<evidence type="ECO:0000256" key="6">
    <source>
        <dbReference type="ARBA" id="ARBA00022741"/>
    </source>
</evidence>
<feature type="compositionally biased region" description="Polar residues" evidence="13">
    <location>
        <begin position="35"/>
        <end position="44"/>
    </location>
</feature>
<name>A0A376B861_9ASCO</name>
<dbReference type="VEuPathDB" id="FungiDB:SCODWIG_02572"/>
<feature type="compositionally biased region" description="Polar residues" evidence="13">
    <location>
        <begin position="16"/>
        <end position="27"/>
    </location>
</feature>
<evidence type="ECO:0000256" key="12">
    <source>
        <dbReference type="PROSITE-ProRule" id="PRU10141"/>
    </source>
</evidence>
<evidence type="ECO:0000256" key="9">
    <source>
        <dbReference type="ARBA" id="ARBA00022919"/>
    </source>
</evidence>
<dbReference type="SUPFAM" id="SSF56112">
    <property type="entry name" value="Protein kinase-like (PK-like)"/>
    <property type="match status" value="1"/>
</dbReference>
<feature type="region of interest" description="Disordered" evidence="13">
    <location>
        <begin position="16"/>
        <end position="44"/>
    </location>
</feature>
<dbReference type="SMART" id="SM00220">
    <property type="entry name" value="S_TKc"/>
    <property type="match status" value="1"/>
</dbReference>
<dbReference type="InterPro" id="IPR000961">
    <property type="entry name" value="AGC-kinase_C"/>
</dbReference>
<dbReference type="PROSITE" id="PS00108">
    <property type="entry name" value="PROTEIN_KINASE_ST"/>
    <property type="match status" value="1"/>
</dbReference>
<evidence type="ECO:0000313" key="16">
    <source>
        <dbReference type="EMBL" id="SSD60811.1"/>
    </source>
</evidence>
<feature type="domain" description="Protein kinase" evidence="14">
    <location>
        <begin position="359"/>
        <end position="623"/>
    </location>
</feature>
<dbReference type="InterPro" id="IPR008271">
    <property type="entry name" value="Ser/Thr_kinase_AS"/>
</dbReference>
<comment type="catalytic activity">
    <reaction evidence="10">
        <text>L-threonyl-[protein] + ATP = O-phospho-L-threonyl-[protein] + ADP + H(+)</text>
        <dbReference type="Rhea" id="RHEA:46608"/>
        <dbReference type="Rhea" id="RHEA-COMP:11060"/>
        <dbReference type="Rhea" id="RHEA-COMP:11605"/>
        <dbReference type="ChEBI" id="CHEBI:15378"/>
        <dbReference type="ChEBI" id="CHEBI:30013"/>
        <dbReference type="ChEBI" id="CHEBI:30616"/>
        <dbReference type="ChEBI" id="CHEBI:61977"/>
        <dbReference type="ChEBI" id="CHEBI:456216"/>
        <dbReference type="EC" id="2.7.11.1"/>
    </reaction>
</comment>
<organism evidence="16 17">
    <name type="scientific">Saccharomycodes ludwigii</name>
    <dbReference type="NCBI Taxonomy" id="36035"/>
    <lineage>
        <taxon>Eukaryota</taxon>
        <taxon>Fungi</taxon>
        <taxon>Dikarya</taxon>
        <taxon>Ascomycota</taxon>
        <taxon>Saccharomycotina</taxon>
        <taxon>Saccharomycetes</taxon>
        <taxon>Saccharomycodales</taxon>
        <taxon>Saccharomycodaceae</taxon>
        <taxon>Saccharomycodes</taxon>
    </lineage>
</organism>
<dbReference type="GO" id="GO:0060237">
    <property type="term" value="P:regulation of fungal-type cell wall organization"/>
    <property type="evidence" value="ECO:0007669"/>
    <property type="project" value="UniProtKB-ARBA"/>
</dbReference>
<dbReference type="FunFam" id="3.30.200.20:FF:000048">
    <property type="entry name" value="Non-specific serine/threonine protein kinase"/>
    <property type="match status" value="1"/>
</dbReference>
<keyword evidence="9" id="KW-0443">Lipid metabolism</keyword>
<evidence type="ECO:0000313" key="17">
    <source>
        <dbReference type="Proteomes" id="UP000262825"/>
    </source>
</evidence>
<dbReference type="Gene3D" id="3.30.200.20">
    <property type="entry name" value="Phosphorylase Kinase, domain 1"/>
    <property type="match status" value="1"/>
</dbReference>
<evidence type="ECO:0000259" key="14">
    <source>
        <dbReference type="PROSITE" id="PS50011"/>
    </source>
</evidence>
<dbReference type="SMART" id="SM00133">
    <property type="entry name" value="S_TK_X"/>
    <property type="match status" value="1"/>
</dbReference>
<evidence type="ECO:0000256" key="4">
    <source>
        <dbReference type="ARBA" id="ARBA00022553"/>
    </source>
</evidence>
<keyword evidence="3" id="KW-0723">Serine/threonine-protein kinase</keyword>
<reference evidence="17" key="1">
    <citation type="submission" date="2018-06" db="EMBL/GenBank/DDBJ databases">
        <authorList>
            <person name="Guldener U."/>
        </authorList>
    </citation>
    <scope>NUCLEOTIDE SEQUENCE [LARGE SCALE GENOMIC DNA]</scope>
    <source>
        <strain evidence="17">UTAD17</strain>
    </source>
</reference>
<evidence type="ECO:0000259" key="15">
    <source>
        <dbReference type="PROSITE" id="PS51285"/>
    </source>
</evidence>
<dbReference type="GO" id="GO:0004674">
    <property type="term" value="F:protein serine/threonine kinase activity"/>
    <property type="evidence" value="ECO:0007669"/>
    <property type="project" value="UniProtKB-KW"/>
</dbReference>
<keyword evidence="17" id="KW-1185">Reference proteome</keyword>
<evidence type="ECO:0000256" key="10">
    <source>
        <dbReference type="ARBA" id="ARBA00047899"/>
    </source>
</evidence>
<dbReference type="AlphaFoldDB" id="A0A376B861"/>
<evidence type="ECO:0000256" key="7">
    <source>
        <dbReference type="ARBA" id="ARBA00022777"/>
    </source>
</evidence>
<dbReference type="InterPro" id="IPR000719">
    <property type="entry name" value="Prot_kinase_dom"/>
</dbReference>
<evidence type="ECO:0000256" key="8">
    <source>
        <dbReference type="ARBA" id="ARBA00022840"/>
    </source>
</evidence>
<keyword evidence="6 12" id="KW-0547">Nucleotide-binding</keyword>
<dbReference type="PROSITE" id="PS51285">
    <property type="entry name" value="AGC_KINASE_CTER"/>
    <property type="match status" value="1"/>
</dbReference>
<dbReference type="EC" id="2.7.11.1" evidence="2"/>
<keyword evidence="5" id="KW-0808">Transferase</keyword>
<feature type="domain" description="AGC-kinase C-terminal" evidence="15">
    <location>
        <begin position="624"/>
        <end position="692"/>
    </location>
</feature>
<dbReference type="GO" id="GO:0106310">
    <property type="term" value="F:protein serine kinase activity"/>
    <property type="evidence" value="ECO:0007669"/>
    <property type="project" value="RHEA"/>
</dbReference>
<dbReference type="Pfam" id="PF00433">
    <property type="entry name" value="Pkinase_C"/>
    <property type="match status" value="1"/>
</dbReference>
<dbReference type="GO" id="GO:0005524">
    <property type="term" value="F:ATP binding"/>
    <property type="evidence" value="ECO:0007669"/>
    <property type="project" value="UniProtKB-UniRule"/>
</dbReference>
<feature type="region of interest" description="Disordered" evidence="13">
    <location>
        <begin position="121"/>
        <end position="158"/>
    </location>
</feature>
<dbReference type="OrthoDB" id="63267at2759"/>
<comment type="similarity">
    <text evidence="1">Belongs to the protein kinase superfamily. AGC Ser/Thr protein kinase family. RAC subfamily.</text>
</comment>
<dbReference type="Pfam" id="PF00069">
    <property type="entry name" value="Pkinase"/>
    <property type="match status" value="1"/>
</dbReference>